<evidence type="ECO:0000313" key="2">
    <source>
        <dbReference type="EMBL" id="KAH3803796.1"/>
    </source>
</evidence>
<evidence type="ECO:0000313" key="3">
    <source>
        <dbReference type="Proteomes" id="UP000828390"/>
    </source>
</evidence>
<protein>
    <submittedName>
        <fullName evidence="2">Uncharacterized protein</fullName>
    </submittedName>
</protein>
<reference evidence="2" key="1">
    <citation type="journal article" date="2019" name="bioRxiv">
        <title>The Genome of the Zebra Mussel, Dreissena polymorpha: A Resource for Invasive Species Research.</title>
        <authorList>
            <person name="McCartney M.A."/>
            <person name="Auch B."/>
            <person name="Kono T."/>
            <person name="Mallez S."/>
            <person name="Zhang Y."/>
            <person name="Obille A."/>
            <person name="Becker A."/>
            <person name="Abrahante J.E."/>
            <person name="Garbe J."/>
            <person name="Badalamenti J.P."/>
            <person name="Herman A."/>
            <person name="Mangelson H."/>
            <person name="Liachko I."/>
            <person name="Sullivan S."/>
            <person name="Sone E.D."/>
            <person name="Koren S."/>
            <person name="Silverstein K.A.T."/>
            <person name="Beckman K.B."/>
            <person name="Gohl D.M."/>
        </authorList>
    </citation>
    <scope>NUCLEOTIDE SEQUENCE</scope>
    <source>
        <strain evidence="2">Duluth1</strain>
        <tissue evidence="2">Whole animal</tissue>
    </source>
</reference>
<keyword evidence="3" id="KW-1185">Reference proteome</keyword>
<accession>A0A9D4J8J2</accession>
<dbReference type="Proteomes" id="UP000828390">
    <property type="component" value="Unassembled WGS sequence"/>
</dbReference>
<dbReference type="AlphaFoldDB" id="A0A9D4J8J2"/>
<evidence type="ECO:0000256" key="1">
    <source>
        <dbReference type="SAM" id="SignalP"/>
    </source>
</evidence>
<reference evidence="2" key="2">
    <citation type="submission" date="2020-11" db="EMBL/GenBank/DDBJ databases">
        <authorList>
            <person name="McCartney M.A."/>
            <person name="Auch B."/>
            <person name="Kono T."/>
            <person name="Mallez S."/>
            <person name="Becker A."/>
            <person name="Gohl D.M."/>
            <person name="Silverstein K.A.T."/>
            <person name="Koren S."/>
            <person name="Bechman K.B."/>
            <person name="Herman A."/>
            <person name="Abrahante J.E."/>
            <person name="Garbe J."/>
        </authorList>
    </citation>
    <scope>NUCLEOTIDE SEQUENCE</scope>
    <source>
        <strain evidence="2">Duluth1</strain>
        <tissue evidence="2">Whole animal</tissue>
    </source>
</reference>
<sequence length="50" mass="5581">MNGLVLCRDRIVVWQLILALNILGNEAADSLVTEGATKEHYDETNQLRPS</sequence>
<feature type="chain" id="PRO_5039725515" evidence="1">
    <location>
        <begin position="28"/>
        <end position="50"/>
    </location>
</feature>
<dbReference type="EMBL" id="JAIWYP010000006">
    <property type="protein sequence ID" value="KAH3803796.1"/>
    <property type="molecule type" value="Genomic_DNA"/>
</dbReference>
<name>A0A9D4J8J2_DREPO</name>
<comment type="caution">
    <text evidence="2">The sequence shown here is derived from an EMBL/GenBank/DDBJ whole genome shotgun (WGS) entry which is preliminary data.</text>
</comment>
<organism evidence="2 3">
    <name type="scientific">Dreissena polymorpha</name>
    <name type="common">Zebra mussel</name>
    <name type="synonym">Mytilus polymorpha</name>
    <dbReference type="NCBI Taxonomy" id="45954"/>
    <lineage>
        <taxon>Eukaryota</taxon>
        <taxon>Metazoa</taxon>
        <taxon>Spiralia</taxon>
        <taxon>Lophotrochozoa</taxon>
        <taxon>Mollusca</taxon>
        <taxon>Bivalvia</taxon>
        <taxon>Autobranchia</taxon>
        <taxon>Heteroconchia</taxon>
        <taxon>Euheterodonta</taxon>
        <taxon>Imparidentia</taxon>
        <taxon>Neoheterodontei</taxon>
        <taxon>Myida</taxon>
        <taxon>Dreissenoidea</taxon>
        <taxon>Dreissenidae</taxon>
        <taxon>Dreissena</taxon>
    </lineage>
</organism>
<feature type="signal peptide" evidence="1">
    <location>
        <begin position="1"/>
        <end position="27"/>
    </location>
</feature>
<gene>
    <name evidence="2" type="ORF">DPMN_132064</name>
</gene>
<proteinExistence type="predicted"/>
<keyword evidence="1" id="KW-0732">Signal</keyword>